<dbReference type="InterPro" id="IPR001254">
    <property type="entry name" value="Trypsin_dom"/>
</dbReference>
<dbReference type="InterPro" id="IPR009003">
    <property type="entry name" value="Peptidase_S1_PA"/>
</dbReference>
<dbReference type="Pfam" id="PF00089">
    <property type="entry name" value="Trypsin"/>
    <property type="match status" value="1"/>
</dbReference>
<feature type="transmembrane region" description="Helical" evidence="15">
    <location>
        <begin position="168"/>
        <end position="191"/>
    </location>
</feature>
<dbReference type="GO" id="GO:0006508">
    <property type="term" value="P:proteolysis"/>
    <property type="evidence" value="ECO:0007669"/>
    <property type="project" value="UniProtKB-KW"/>
</dbReference>
<evidence type="ECO:0000256" key="13">
    <source>
        <dbReference type="ARBA" id="ARBA00024195"/>
    </source>
</evidence>
<dbReference type="Pfam" id="PF15494">
    <property type="entry name" value="SRCR_2"/>
    <property type="match status" value="1"/>
</dbReference>
<evidence type="ECO:0000256" key="8">
    <source>
        <dbReference type="ARBA" id="ARBA00022843"/>
    </source>
</evidence>
<accession>A0AA41MRQ5</accession>
<sequence>MLNITNKSKCRQIHYCISTLDLYHNNGYRAKVRAVDGSRHSNWTSTQSRFSVDEVTLTVESVKLEMQEGSILGTIQPPRPQMAPEGNTYEKIFRHFRQYEIAIRKVPGNLTFIIKKVRHENFSLPASGEVGKFCVMVKPSVISRTNKGTWSEEQCIVLSKQYFTVTNLSIFTSVLLLCGALAYCLALQLYLRHRRKLPSVLVFKKPSPIIPVSQLPYPEMQDTIHSLIEEAFPKVSPELRNSDLHGSTDSGFGSAKPSLQTEELQFLLPAPQPQACGALGKGVPTELQDSCSNGSHSSTDSGICLQVLNYGPGPGPTWEQQVEKASQGQDDSGIGLVHNSEGQPGDAQSGSTLGPVSLPRPEVLEEEDPAEVAFPGYLKQTRCTGEKAAAAGCLEEEAHLTGDLGPQFRTYPDAEADWPPPALAKGYVKQDPPGVTVAPSGSPTGQWNQLPEEGPFLDLTSCGDLGTSDWSFIHDLAPLDCVAASGGLLGSFDSDMVALPLISSLYSNATAPGKPRTPLETFKKVGIPIIAVLLSLATIATVAILIKVILDKYYFICGHPLHFLPRSQVCDGHPDCASGEDEEPCVKDFPERPAVGVRLSKDRSTLQVLDPTTGNWASACFDNFTEALAKTACGQMGYNSQPTFRAVEIGPDQDLNVVKVTENSQELQVQNSSGNYRDVSNWKVRVGSDKLSSFPSLPVVKIFITEHNTLYPKEKDIALVKLQYPLTFSGTVRPICLPFFDEELAPDTQLWIVGWGFTEQNGGEMSDTLLQASVQVIDHTRCNAEDAYQGEVTETMLCAGVPGGGVDTCQGDSGGPLMYQSVQWQVVGIVSWGHGCGGPTTPGVYTKVTAFLNWIYSVWKSYKALVVAITSPLNTTTGLNHAEGQDKALAWWPSSHASQ</sequence>
<dbReference type="Gene3D" id="4.10.400.10">
    <property type="entry name" value="Low-density Lipoprotein Receptor"/>
    <property type="match status" value="1"/>
</dbReference>
<dbReference type="SUPFAM" id="SSF49265">
    <property type="entry name" value="Fibronectin type III"/>
    <property type="match status" value="1"/>
</dbReference>
<comment type="similarity">
    <text evidence="13">Belongs to the peptidase S1 family. CLIP subfamily.</text>
</comment>
<proteinExistence type="inferred from homology"/>
<evidence type="ECO:0000256" key="14">
    <source>
        <dbReference type="SAM" id="MobiDB-lite"/>
    </source>
</evidence>
<dbReference type="GO" id="GO:0004252">
    <property type="term" value="F:serine-type endopeptidase activity"/>
    <property type="evidence" value="ECO:0007669"/>
    <property type="project" value="InterPro"/>
</dbReference>
<dbReference type="InterPro" id="IPR001190">
    <property type="entry name" value="SRCR"/>
</dbReference>
<dbReference type="Gene3D" id="2.60.40.10">
    <property type="entry name" value="Immunoglobulins"/>
    <property type="match status" value="2"/>
</dbReference>
<reference evidence="17" key="1">
    <citation type="submission" date="2020-03" db="EMBL/GenBank/DDBJ databases">
        <title>Studies in the Genomics of Life Span.</title>
        <authorList>
            <person name="Glass D."/>
        </authorList>
    </citation>
    <scope>NUCLEOTIDE SEQUENCE</scope>
    <source>
        <strain evidence="17">SUZIE</strain>
        <tissue evidence="17">Muscle</tissue>
    </source>
</reference>
<evidence type="ECO:0000259" key="16">
    <source>
        <dbReference type="PROSITE" id="PS50240"/>
    </source>
</evidence>
<feature type="domain" description="Peptidase S1" evidence="16">
    <location>
        <begin position="488"/>
        <end position="860"/>
    </location>
</feature>
<dbReference type="Proteomes" id="UP001166674">
    <property type="component" value="Unassembled WGS sequence"/>
</dbReference>
<keyword evidence="9 15" id="KW-1133">Transmembrane helix</keyword>
<dbReference type="InterPro" id="IPR002172">
    <property type="entry name" value="LDrepeatLR_classA_rpt"/>
</dbReference>
<feature type="region of interest" description="Disordered" evidence="14">
    <location>
        <begin position="314"/>
        <end position="359"/>
    </location>
</feature>
<dbReference type="SUPFAM" id="SSF56487">
    <property type="entry name" value="SRCR-like"/>
    <property type="match status" value="1"/>
</dbReference>
<dbReference type="InterPro" id="IPR001314">
    <property type="entry name" value="Peptidase_S1A"/>
</dbReference>
<evidence type="ECO:0000256" key="7">
    <source>
        <dbReference type="ARBA" id="ARBA00022825"/>
    </source>
</evidence>
<dbReference type="PANTHER" id="PTHR24252">
    <property type="entry name" value="ACROSIN-RELATED"/>
    <property type="match status" value="1"/>
</dbReference>
<evidence type="ECO:0000256" key="11">
    <source>
        <dbReference type="ARBA" id="ARBA00023157"/>
    </source>
</evidence>
<evidence type="ECO:0000256" key="2">
    <source>
        <dbReference type="ARBA" id="ARBA00022475"/>
    </source>
</evidence>
<dbReference type="InterPro" id="IPR033116">
    <property type="entry name" value="TRYPSIN_SER"/>
</dbReference>
<keyword evidence="7" id="KW-0720">Serine protease</keyword>
<keyword evidence="2" id="KW-1003">Cell membrane</keyword>
<feature type="transmembrane region" description="Helical" evidence="15">
    <location>
        <begin position="525"/>
        <end position="550"/>
    </location>
</feature>
<keyword evidence="12" id="KW-0325">Glycoprotein</keyword>
<dbReference type="SUPFAM" id="SSF50494">
    <property type="entry name" value="Trypsin-like serine proteases"/>
    <property type="match status" value="1"/>
</dbReference>
<evidence type="ECO:0000256" key="3">
    <source>
        <dbReference type="ARBA" id="ARBA00022553"/>
    </source>
</evidence>
<feature type="compositionally biased region" description="Polar residues" evidence="14">
    <location>
        <begin position="340"/>
        <end position="354"/>
    </location>
</feature>
<dbReference type="FunFam" id="2.40.10.10:FF:000002">
    <property type="entry name" value="Transmembrane protease serine"/>
    <property type="match status" value="1"/>
</dbReference>
<keyword evidence="18" id="KW-1185">Reference proteome</keyword>
<dbReference type="PROSITE" id="PS00135">
    <property type="entry name" value="TRYPSIN_SER"/>
    <property type="match status" value="1"/>
</dbReference>
<dbReference type="SUPFAM" id="SSF57424">
    <property type="entry name" value="LDL receptor-like module"/>
    <property type="match status" value="1"/>
</dbReference>
<evidence type="ECO:0000256" key="5">
    <source>
        <dbReference type="ARBA" id="ARBA00022692"/>
    </source>
</evidence>
<comment type="caution">
    <text evidence="17">The sequence shown here is derived from an EMBL/GenBank/DDBJ whole genome shotgun (WGS) entry which is preliminary data.</text>
</comment>
<dbReference type="PANTHER" id="PTHR24252:SF17">
    <property type="entry name" value="SUPPRESSOR OF TUMORIGENICITY 14 PROTEIN HOMOLOG-RELATED"/>
    <property type="match status" value="1"/>
</dbReference>
<dbReference type="InterPro" id="IPR036116">
    <property type="entry name" value="FN3_sf"/>
</dbReference>
<keyword evidence="6" id="KW-0378">Hydrolase</keyword>
<evidence type="ECO:0000256" key="6">
    <source>
        <dbReference type="ARBA" id="ARBA00022801"/>
    </source>
</evidence>
<evidence type="ECO:0000256" key="4">
    <source>
        <dbReference type="ARBA" id="ARBA00022670"/>
    </source>
</evidence>
<evidence type="ECO:0000256" key="15">
    <source>
        <dbReference type="SAM" id="Phobius"/>
    </source>
</evidence>
<feature type="compositionally biased region" description="Polar residues" evidence="14">
    <location>
        <begin position="318"/>
        <end position="330"/>
    </location>
</feature>
<dbReference type="CDD" id="cd00190">
    <property type="entry name" value="Tryp_SPc"/>
    <property type="match status" value="1"/>
</dbReference>
<dbReference type="InterPro" id="IPR036772">
    <property type="entry name" value="SRCR-like_dom_sf"/>
</dbReference>
<comment type="subcellular location">
    <subcellularLocation>
        <location evidence="1">Cell membrane</location>
        <topology evidence="1">Single-pass type I membrane protein</topology>
    </subcellularLocation>
</comment>
<protein>
    <submittedName>
        <fullName evidence="17">Interleukin-10 receptor subunit alpha</fullName>
    </submittedName>
</protein>
<dbReference type="PROSITE" id="PS50240">
    <property type="entry name" value="TRYPSIN_DOM"/>
    <property type="match status" value="1"/>
</dbReference>
<keyword evidence="8" id="KW-0832">Ubl conjugation</keyword>
<evidence type="ECO:0000256" key="12">
    <source>
        <dbReference type="ARBA" id="ARBA00023180"/>
    </source>
</evidence>
<keyword evidence="10 15" id="KW-0472">Membrane</keyword>
<dbReference type="InterPro" id="IPR043504">
    <property type="entry name" value="Peptidase_S1_PA_chymotrypsin"/>
</dbReference>
<keyword evidence="11" id="KW-1015">Disulfide bond</keyword>
<keyword evidence="5 15" id="KW-0812">Transmembrane</keyword>
<dbReference type="PRINTS" id="PR00722">
    <property type="entry name" value="CHYMOTRYPSIN"/>
</dbReference>
<organism evidence="17 18">
    <name type="scientific">Sciurus carolinensis</name>
    <name type="common">Eastern gray squirrel</name>
    <dbReference type="NCBI Taxonomy" id="30640"/>
    <lineage>
        <taxon>Eukaryota</taxon>
        <taxon>Metazoa</taxon>
        <taxon>Chordata</taxon>
        <taxon>Craniata</taxon>
        <taxon>Vertebrata</taxon>
        <taxon>Euteleostomi</taxon>
        <taxon>Mammalia</taxon>
        <taxon>Eutheria</taxon>
        <taxon>Euarchontoglires</taxon>
        <taxon>Glires</taxon>
        <taxon>Rodentia</taxon>
        <taxon>Sciuromorpha</taxon>
        <taxon>Sciuridae</taxon>
        <taxon>Sciurinae</taxon>
        <taxon>Sciurini</taxon>
        <taxon>Sciurus</taxon>
    </lineage>
</organism>
<gene>
    <name evidence="17" type="ORF">SUZIE_139615</name>
</gene>
<evidence type="ECO:0000256" key="1">
    <source>
        <dbReference type="ARBA" id="ARBA00004251"/>
    </source>
</evidence>
<dbReference type="Gene3D" id="2.40.10.10">
    <property type="entry name" value="Trypsin-like serine proteases"/>
    <property type="match status" value="1"/>
</dbReference>
<keyword evidence="17" id="KW-0675">Receptor</keyword>
<evidence type="ECO:0000313" key="17">
    <source>
        <dbReference type="EMBL" id="MBZ3876773.1"/>
    </source>
</evidence>
<evidence type="ECO:0000256" key="10">
    <source>
        <dbReference type="ARBA" id="ARBA00023136"/>
    </source>
</evidence>
<dbReference type="InterPro" id="IPR013783">
    <property type="entry name" value="Ig-like_fold"/>
</dbReference>
<evidence type="ECO:0000313" key="18">
    <source>
        <dbReference type="Proteomes" id="UP001166674"/>
    </source>
</evidence>
<name>A0AA41MRQ5_SCICA</name>
<keyword evidence="4" id="KW-0645">Protease</keyword>
<dbReference type="CDD" id="cd00112">
    <property type="entry name" value="LDLa"/>
    <property type="match status" value="1"/>
</dbReference>
<evidence type="ECO:0000256" key="9">
    <source>
        <dbReference type="ARBA" id="ARBA00022989"/>
    </source>
</evidence>
<keyword evidence="3" id="KW-0597">Phosphoprotein</keyword>
<dbReference type="InterPro" id="IPR036055">
    <property type="entry name" value="LDL_receptor-like_sf"/>
</dbReference>
<dbReference type="Gene3D" id="3.10.250.10">
    <property type="entry name" value="SRCR-like domain"/>
    <property type="match status" value="1"/>
</dbReference>
<dbReference type="AlphaFoldDB" id="A0AA41MRQ5"/>
<dbReference type="FunFam" id="2.60.40.10:FF:001488">
    <property type="entry name" value="Interleukin-10 receptor subunit alpha"/>
    <property type="match status" value="1"/>
</dbReference>
<dbReference type="SMART" id="SM00020">
    <property type="entry name" value="Tryp_SPc"/>
    <property type="match status" value="1"/>
</dbReference>
<dbReference type="EMBL" id="JAATJV010283300">
    <property type="protein sequence ID" value="MBZ3876773.1"/>
    <property type="molecule type" value="Genomic_DNA"/>
</dbReference>
<dbReference type="GO" id="GO:0005886">
    <property type="term" value="C:plasma membrane"/>
    <property type="evidence" value="ECO:0007669"/>
    <property type="project" value="UniProtKB-SubCell"/>
</dbReference>